<comment type="caution">
    <text evidence="1">The sequence shown here is derived from an EMBL/GenBank/DDBJ whole genome shotgun (WGS) entry which is preliminary data.</text>
</comment>
<gene>
    <name evidence="1" type="ORF">GCM10023091_21520</name>
</gene>
<protein>
    <submittedName>
        <fullName evidence="1">Uncharacterized protein</fullName>
    </submittedName>
</protein>
<evidence type="ECO:0000313" key="1">
    <source>
        <dbReference type="EMBL" id="GAA4439416.1"/>
    </source>
</evidence>
<accession>A0ABP8LZH0</accession>
<evidence type="ECO:0000313" key="2">
    <source>
        <dbReference type="Proteomes" id="UP001501508"/>
    </source>
</evidence>
<dbReference type="EMBL" id="BAABEY010000021">
    <property type="protein sequence ID" value="GAA4439416.1"/>
    <property type="molecule type" value="Genomic_DNA"/>
</dbReference>
<name>A0ABP8LZH0_9BACT</name>
<reference evidence="2" key="1">
    <citation type="journal article" date="2019" name="Int. J. Syst. Evol. Microbiol.">
        <title>The Global Catalogue of Microorganisms (GCM) 10K type strain sequencing project: providing services to taxonomists for standard genome sequencing and annotation.</title>
        <authorList>
            <consortium name="The Broad Institute Genomics Platform"/>
            <consortium name="The Broad Institute Genome Sequencing Center for Infectious Disease"/>
            <person name="Wu L."/>
            <person name="Ma J."/>
        </authorList>
    </citation>
    <scope>NUCLEOTIDE SEQUENCE [LARGE SCALE GENOMIC DNA]</scope>
    <source>
        <strain evidence="2">JCM 31920</strain>
    </source>
</reference>
<proteinExistence type="predicted"/>
<sequence length="136" mass="15843">MEKLPEMSMANIGHNFCSGCSTYGAHEFKGVNMNYELVSNYRVNFTWEEELTLNPSTDSNEIVYSAYVMYSDKDQFETEAKKLDVISKKNGEFWYGEKPVSLFDKPYNYKIKRIQFVGGNGAMVLYRGFKIRYFPD</sequence>
<dbReference type="Proteomes" id="UP001501508">
    <property type="component" value="Unassembled WGS sequence"/>
</dbReference>
<dbReference type="RefSeq" id="WP_345028764.1">
    <property type="nucleotide sequence ID" value="NZ_BAABEY010000021.1"/>
</dbReference>
<organism evidence="1 2">
    <name type="scientific">Ravibacter arvi</name>
    <dbReference type="NCBI Taxonomy" id="2051041"/>
    <lineage>
        <taxon>Bacteria</taxon>
        <taxon>Pseudomonadati</taxon>
        <taxon>Bacteroidota</taxon>
        <taxon>Cytophagia</taxon>
        <taxon>Cytophagales</taxon>
        <taxon>Spirosomataceae</taxon>
        <taxon>Ravibacter</taxon>
    </lineage>
</organism>
<keyword evidence="2" id="KW-1185">Reference proteome</keyword>